<keyword evidence="2" id="KW-1185">Reference proteome</keyword>
<dbReference type="STRING" id="1077675.BCR22_03920"/>
<organism evidence="1 2">
    <name type="scientific">Enterococcus plantarum</name>
    <dbReference type="NCBI Taxonomy" id="1077675"/>
    <lineage>
        <taxon>Bacteria</taxon>
        <taxon>Bacillati</taxon>
        <taxon>Bacillota</taxon>
        <taxon>Bacilli</taxon>
        <taxon>Lactobacillales</taxon>
        <taxon>Enterococcaceae</taxon>
        <taxon>Enterococcus</taxon>
    </lineage>
</organism>
<dbReference type="RefSeq" id="WP_111247998.1">
    <property type="nucleotide sequence ID" value="NZ_PIEU01000072.1"/>
</dbReference>
<comment type="caution">
    <text evidence="1">The sequence shown here is derived from an EMBL/GenBank/DDBJ whole genome shotgun (WGS) entry which is preliminary data.</text>
</comment>
<dbReference type="EMBL" id="PIEU01000072">
    <property type="protein sequence ID" value="PZL73089.1"/>
    <property type="molecule type" value="Genomic_DNA"/>
</dbReference>
<dbReference type="Pfam" id="PF13125">
    <property type="entry name" value="DUF3958"/>
    <property type="match status" value="1"/>
</dbReference>
<proteinExistence type="predicted"/>
<protein>
    <submittedName>
        <fullName evidence="1">Uncharacterized protein</fullName>
    </submittedName>
</protein>
<dbReference type="Proteomes" id="UP000249828">
    <property type="component" value="Unassembled WGS sequence"/>
</dbReference>
<dbReference type="InterPro" id="IPR025014">
    <property type="entry name" value="DUF3958"/>
</dbReference>
<gene>
    <name evidence="1" type="ORF">CI088_09485</name>
</gene>
<dbReference type="AlphaFoldDB" id="A0A2W4BKR6"/>
<reference evidence="1 2" key="1">
    <citation type="submission" date="2017-11" db="EMBL/GenBank/DDBJ databases">
        <title>Draft genome sequence of Enterococcus plantarum TRW2 strain isolated from lettuce.</title>
        <authorList>
            <person name="Kim E.B."/>
            <person name="Marco M.L."/>
            <person name="Williams T.R."/>
            <person name="You I.H."/>
        </authorList>
    </citation>
    <scope>NUCLEOTIDE SEQUENCE [LARGE SCALE GENOMIC DNA]</scope>
    <source>
        <strain evidence="1 2">TRW2</strain>
    </source>
</reference>
<evidence type="ECO:0000313" key="2">
    <source>
        <dbReference type="Proteomes" id="UP000249828"/>
    </source>
</evidence>
<sequence>MRKLEEIQKEEKQLYLKEETLSSEVNQVKRVKESYDQHFYEAMHFFDDVCYQFDKNEQGNFFKSVFDEFSQKSRQVMDYLENDEEELRVQKKKILNQLDDIGYEKRKAFAEEDSR</sequence>
<name>A0A2W4BKR6_9ENTE</name>
<evidence type="ECO:0000313" key="1">
    <source>
        <dbReference type="EMBL" id="PZL73089.1"/>
    </source>
</evidence>
<accession>A0A2W4BKR6</accession>